<feature type="region of interest" description="Disordered" evidence="1">
    <location>
        <begin position="56"/>
        <end position="117"/>
    </location>
</feature>
<keyword evidence="3" id="KW-1185">Reference proteome</keyword>
<organism evidence="2 3">
    <name type="scientific">Pleuronectes platessa</name>
    <name type="common">European plaice</name>
    <dbReference type="NCBI Taxonomy" id="8262"/>
    <lineage>
        <taxon>Eukaryota</taxon>
        <taxon>Metazoa</taxon>
        <taxon>Chordata</taxon>
        <taxon>Craniata</taxon>
        <taxon>Vertebrata</taxon>
        <taxon>Euteleostomi</taxon>
        <taxon>Actinopterygii</taxon>
        <taxon>Neopterygii</taxon>
        <taxon>Teleostei</taxon>
        <taxon>Neoteleostei</taxon>
        <taxon>Acanthomorphata</taxon>
        <taxon>Carangaria</taxon>
        <taxon>Pleuronectiformes</taxon>
        <taxon>Pleuronectoidei</taxon>
        <taxon>Pleuronectidae</taxon>
        <taxon>Pleuronectes</taxon>
    </lineage>
</organism>
<dbReference type="AlphaFoldDB" id="A0A9N7VXR3"/>
<evidence type="ECO:0000313" key="2">
    <source>
        <dbReference type="EMBL" id="CAB1457520.1"/>
    </source>
</evidence>
<name>A0A9N7VXR3_PLEPL</name>
<feature type="region of interest" description="Disordered" evidence="1">
    <location>
        <begin position="1"/>
        <end position="36"/>
    </location>
</feature>
<evidence type="ECO:0000256" key="1">
    <source>
        <dbReference type="SAM" id="MobiDB-lite"/>
    </source>
</evidence>
<dbReference type="EMBL" id="CADEAL010004346">
    <property type="protein sequence ID" value="CAB1457520.1"/>
    <property type="molecule type" value="Genomic_DNA"/>
</dbReference>
<gene>
    <name evidence="2" type="ORF">PLEPLA_LOCUS45344</name>
</gene>
<comment type="caution">
    <text evidence="2">The sequence shown here is derived from an EMBL/GenBank/DDBJ whole genome shotgun (WGS) entry which is preliminary data.</text>
</comment>
<feature type="compositionally biased region" description="Low complexity" evidence="1">
    <location>
        <begin position="56"/>
        <end position="66"/>
    </location>
</feature>
<proteinExistence type="predicted"/>
<reference evidence="2" key="1">
    <citation type="submission" date="2020-03" db="EMBL/GenBank/DDBJ databases">
        <authorList>
            <person name="Weist P."/>
        </authorList>
    </citation>
    <scope>NUCLEOTIDE SEQUENCE</scope>
</reference>
<evidence type="ECO:0000313" key="3">
    <source>
        <dbReference type="Proteomes" id="UP001153269"/>
    </source>
</evidence>
<protein>
    <submittedName>
        <fullName evidence="2">Uncharacterized protein</fullName>
    </submittedName>
</protein>
<feature type="compositionally biased region" description="Basic residues" evidence="1">
    <location>
        <begin position="71"/>
        <end position="80"/>
    </location>
</feature>
<dbReference type="Proteomes" id="UP001153269">
    <property type="component" value="Unassembled WGS sequence"/>
</dbReference>
<sequence>MAPTLLKSANQEKPSRKHIISPVSSNPEPRKESLPLGNINESSLLLEPAVVFVMTSSTPLSSPSDSETAGRPKKPCRKTRDKAAPPPPPSLLHASTPALAPPPPPSLLLPNLDLFQK</sequence>
<accession>A0A9N7VXR3</accession>